<dbReference type="PATRIC" id="fig|231023.4.peg.5020"/>
<dbReference type="Proteomes" id="UP000005268">
    <property type="component" value="Chromosome"/>
</dbReference>
<dbReference type="KEGG" id="ppi:YSA_10449"/>
<gene>
    <name evidence="1" type="ORF">YSA_10449</name>
</gene>
<protein>
    <recommendedName>
        <fullName evidence="3">Hcp1 family type VI secretion system effector</fullName>
    </recommendedName>
</protein>
<dbReference type="Gene3D" id="2.30.110.20">
    <property type="entry name" value="Hcp1-like"/>
    <property type="match status" value="1"/>
</dbReference>
<dbReference type="PANTHER" id="PTHR36152:SF5">
    <property type="entry name" value="PROTEIN HCP1"/>
    <property type="match status" value="1"/>
</dbReference>
<dbReference type="EMBL" id="CP003588">
    <property type="protein sequence ID" value="AFK72435.1"/>
    <property type="molecule type" value="Genomic_DNA"/>
</dbReference>
<dbReference type="SUPFAM" id="SSF141452">
    <property type="entry name" value="Hcp1-like"/>
    <property type="match status" value="1"/>
</dbReference>
<dbReference type="HOGENOM" id="CLU_112762_0_1_6"/>
<dbReference type="AlphaFoldDB" id="I3V3W4"/>
<dbReference type="NCBIfam" id="TIGR03344">
    <property type="entry name" value="VI_effect_Hcp1"/>
    <property type="match status" value="1"/>
</dbReference>
<evidence type="ECO:0000313" key="1">
    <source>
        <dbReference type="EMBL" id="AFK72435.1"/>
    </source>
</evidence>
<reference evidence="1 2" key="1">
    <citation type="journal article" date="2012" name="J. Bacteriol.">
        <title>Complete Genome Sequence of the Naphthalene-Degrading Pseudomonas putida Strain ND6.</title>
        <authorList>
            <person name="Li S."/>
            <person name="Zhao H."/>
            <person name="Li Y."/>
            <person name="Niu S."/>
            <person name="Cai B."/>
        </authorList>
    </citation>
    <scope>NUCLEOTIDE SEQUENCE [LARGE SCALE GENOMIC DNA]</scope>
    <source>
        <strain evidence="1 2">ND6</strain>
    </source>
</reference>
<proteinExistence type="predicted"/>
<dbReference type="Pfam" id="PF05638">
    <property type="entry name" value="T6SS_HCP"/>
    <property type="match status" value="1"/>
</dbReference>
<dbReference type="InterPro" id="IPR008514">
    <property type="entry name" value="T6SS_Hcp"/>
</dbReference>
<sequence>MLLMESFTMAFDAYIQIDGIPGEVLDEKHKDWIEVLGYEYGATQATSATASSSGGASSERVALSDFKIRKAVDKASAKLFEHCCTGKHIAKLKLNVNRAGGDKVTYLTIDMEEVVVSSVKFVAGGNQNGEDKAVSDLPVEEISFNFARIKTTYTQQNRTDGQAGGNIVGGWDRTANKVFA</sequence>
<dbReference type="PANTHER" id="PTHR36152">
    <property type="entry name" value="CYTOPLASMIC PROTEIN-RELATED"/>
    <property type="match status" value="1"/>
</dbReference>
<organism evidence="1 2">
    <name type="scientific">Pseudomonas putida ND6</name>
    <dbReference type="NCBI Taxonomy" id="231023"/>
    <lineage>
        <taxon>Bacteria</taxon>
        <taxon>Pseudomonadati</taxon>
        <taxon>Pseudomonadota</taxon>
        <taxon>Gammaproteobacteria</taxon>
        <taxon>Pseudomonadales</taxon>
        <taxon>Pseudomonadaceae</taxon>
        <taxon>Pseudomonas</taxon>
    </lineage>
</organism>
<accession>I3V3W4</accession>
<evidence type="ECO:0008006" key="3">
    <source>
        <dbReference type="Google" id="ProtNLM"/>
    </source>
</evidence>
<dbReference type="InterPro" id="IPR036624">
    <property type="entry name" value="Hcp1-lik_sf"/>
</dbReference>
<name>I3V3W4_PSEPU</name>
<dbReference type="InterPro" id="IPR053165">
    <property type="entry name" value="HSI-I_assembly_Hcp1"/>
</dbReference>
<evidence type="ECO:0000313" key="2">
    <source>
        <dbReference type="Proteomes" id="UP000005268"/>
    </source>
</evidence>